<feature type="compositionally biased region" description="Low complexity" evidence="1">
    <location>
        <begin position="624"/>
        <end position="633"/>
    </location>
</feature>
<dbReference type="AlphaFoldDB" id="A0A418W9G5"/>
<feature type="region of interest" description="Disordered" evidence="1">
    <location>
        <begin position="412"/>
        <end position="633"/>
    </location>
</feature>
<organism evidence="2 3">
    <name type="scientific">Oleomonas cavernae</name>
    <dbReference type="NCBI Taxonomy" id="2320859"/>
    <lineage>
        <taxon>Bacteria</taxon>
        <taxon>Pseudomonadati</taxon>
        <taxon>Pseudomonadota</taxon>
        <taxon>Alphaproteobacteria</taxon>
        <taxon>Acetobacterales</taxon>
        <taxon>Acetobacteraceae</taxon>
        <taxon>Oleomonas</taxon>
    </lineage>
</organism>
<evidence type="ECO:0000256" key="1">
    <source>
        <dbReference type="SAM" id="MobiDB-lite"/>
    </source>
</evidence>
<evidence type="ECO:0000313" key="2">
    <source>
        <dbReference type="EMBL" id="RJF86574.1"/>
    </source>
</evidence>
<name>A0A418W9G5_9PROT</name>
<feature type="compositionally biased region" description="Basic and acidic residues" evidence="1">
    <location>
        <begin position="459"/>
        <end position="473"/>
    </location>
</feature>
<dbReference type="InterPro" id="IPR008773">
    <property type="entry name" value="PhnI"/>
</dbReference>
<comment type="caution">
    <text evidence="2">The sequence shown here is derived from an EMBL/GenBank/DDBJ whole genome shotgun (WGS) entry which is preliminary data.</text>
</comment>
<feature type="compositionally biased region" description="Basic and acidic residues" evidence="1">
    <location>
        <begin position="418"/>
        <end position="435"/>
    </location>
</feature>
<dbReference type="OrthoDB" id="9790536at2"/>
<gene>
    <name evidence="2" type="ORF">D3874_05690</name>
</gene>
<feature type="region of interest" description="Disordered" evidence="1">
    <location>
        <begin position="359"/>
        <end position="400"/>
    </location>
</feature>
<feature type="compositionally biased region" description="Basic and acidic residues" evidence="1">
    <location>
        <begin position="610"/>
        <end position="623"/>
    </location>
</feature>
<dbReference type="Pfam" id="PF05861">
    <property type="entry name" value="PhnI"/>
    <property type="match status" value="1"/>
</dbReference>
<dbReference type="GO" id="GO:0019634">
    <property type="term" value="P:organic phosphonate metabolic process"/>
    <property type="evidence" value="ECO:0007669"/>
    <property type="project" value="InterPro"/>
</dbReference>
<dbReference type="Proteomes" id="UP000284605">
    <property type="component" value="Unassembled WGS sequence"/>
</dbReference>
<feature type="compositionally biased region" description="Basic and acidic residues" evidence="1">
    <location>
        <begin position="502"/>
        <end position="518"/>
    </location>
</feature>
<accession>A0A418W9G5</accession>
<sequence length="633" mass="69749">MYVAVKGGEAAIDAAHAWLGEERRGDPAVAALSPDQIREQLGHGVDRVMAEASLYDPDLAALALKQAQGDVIEAVFLLRAYRTTLSRLGASLPVDTAQMRIDRRISATFKDLPGGQVLGPTYDYTHRLLDFVLAANGEVPPAVQADSPLDSEMPRVLDLLADEGLMEREVAPDDESGPVPDLTREPLTFPAGRPLRLQSLARGDEGFVLSLGYSTQRGYGRNHPFAGEIRQGFVGVEVEIPELGFAVDIGDIRLTECQLVNQFKGDATRPAQFTRGYGLIFGRGERKAMAMALVDRALRAQEFGEAVQGPAQDEEFVLSHADNVEASGFVQHLKLPHYVDFQAELQLVRALRQARVATPCRRRRNDRRDRLQLRLSGRTDQAHDPPGDPESGGGARLSGALRQPGNAAALWLGHRRHPGDGRDPGRRRHAEGDRPGRRRHHQRGLDPPLLRPHRRRRHHDEDGRGERDPDPPPHSRGAPGRRPDPGLPGADPRTPALAGAARGRDPHPARPGRLRRDAGGAVRGHRHPRQDQALLRLPGRGRRPVSHQSQPDPQVRQPETGRLPGPAIVRRRPGKAHLRDPALYPGTQPGFRRSSVLHRSSGHALRPVRRQGELPRRDRDGRQGRPPVRLLGH</sequence>
<evidence type="ECO:0000313" key="3">
    <source>
        <dbReference type="Proteomes" id="UP000284605"/>
    </source>
</evidence>
<proteinExistence type="predicted"/>
<dbReference type="EMBL" id="QYUK01000011">
    <property type="protein sequence ID" value="RJF86574.1"/>
    <property type="molecule type" value="Genomic_DNA"/>
</dbReference>
<protein>
    <recommendedName>
        <fullName evidence="4">Carbon-phosphorus lyase complex subunit PhnI</fullName>
    </recommendedName>
</protein>
<keyword evidence="3" id="KW-1185">Reference proteome</keyword>
<reference evidence="2 3" key="1">
    <citation type="submission" date="2018-09" db="EMBL/GenBank/DDBJ databases">
        <authorList>
            <person name="Zhu H."/>
        </authorList>
    </citation>
    <scope>NUCLEOTIDE SEQUENCE [LARGE SCALE GENOMIC DNA]</scope>
    <source>
        <strain evidence="2 3">K1W22B-8</strain>
    </source>
</reference>
<evidence type="ECO:0008006" key="4">
    <source>
        <dbReference type="Google" id="ProtNLM"/>
    </source>
</evidence>